<evidence type="ECO:0000256" key="10">
    <source>
        <dbReference type="ARBA" id="ARBA00023242"/>
    </source>
</evidence>
<feature type="region of interest" description="Disordered" evidence="15">
    <location>
        <begin position="340"/>
        <end position="377"/>
    </location>
</feature>
<sequence>MQQVPESSSQTSIITNDGGSTDAADWDSVLSSASSTMNSDTTTKSTDNQSSKETAVEDSNEDYSTVMKNPWDPLRSSDWDSQLPDATCIARIKRDISGIMKDPPPGMFISPDPDNLTKIHALVIGPFDTPYEGGFFYFILRFPPSYPHRAPRCRLMTTGNNTVRFNPNLYANGKVCLSILGTWTGPSWSPAQCLSSVLISIQSLMSENPYHNEPGFEQERTSGDSKAYNEIIKHETLRVAVCEMLENQNSCPKQLYDVICKQFFDFYDYYVEVCTENMSKDGQPMEDPFHDRRGQFQYASILNRLNKLKTTLENDDSTKEQHSSVDARTQEIMNDASALYSNLPPASNDIQLDDIFDEDDDDDDDDNEDVDNDDMEQ</sequence>
<evidence type="ECO:0000256" key="8">
    <source>
        <dbReference type="ARBA" id="ARBA00022786"/>
    </source>
</evidence>
<dbReference type="GO" id="GO:0005524">
    <property type="term" value="F:ATP binding"/>
    <property type="evidence" value="ECO:0007669"/>
    <property type="project" value="UniProtKB-KW"/>
</dbReference>
<comment type="subcellular location">
    <subcellularLocation>
        <location evidence="2">Cytoplasm</location>
    </subcellularLocation>
    <subcellularLocation>
        <location evidence="1">Nucleus</location>
    </subcellularLocation>
</comment>
<keyword evidence="4" id="KW-0963">Cytoplasm</keyword>
<protein>
    <recommendedName>
        <fullName evidence="11">Ubiquitin-conjugating enzyme E2 Z</fullName>
        <ecNumber evidence="3">2.3.2.23</ecNumber>
    </recommendedName>
    <alternativeName>
        <fullName evidence="12">E2 ubiquitin-conjugating enzyme Z</fullName>
    </alternativeName>
    <alternativeName>
        <fullName evidence="14">Ubiquitin carrier protein Z</fullName>
    </alternativeName>
    <alternativeName>
        <fullName evidence="13">Ubiquitin-protein ligase Z</fullName>
    </alternativeName>
</protein>
<dbReference type="CDD" id="cd23809">
    <property type="entry name" value="UBCc_UBE2Z"/>
    <property type="match status" value="1"/>
</dbReference>
<comment type="caution">
    <text evidence="18">The sequence shown here is derived from an EMBL/GenBank/DDBJ whole genome shotgun (WGS) entry which is preliminary data.</text>
</comment>
<accession>A0A816FL68</accession>
<dbReference type="InterPro" id="IPR000608">
    <property type="entry name" value="UBC"/>
</dbReference>
<evidence type="ECO:0000256" key="2">
    <source>
        <dbReference type="ARBA" id="ARBA00004496"/>
    </source>
</evidence>
<keyword evidence="7" id="KW-0547">Nucleotide-binding</keyword>
<evidence type="ECO:0000256" key="11">
    <source>
        <dbReference type="ARBA" id="ARBA00039894"/>
    </source>
</evidence>
<evidence type="ECO:0000313" key="19">
    <source>
        <dbReference type="Proteomes" id="UP000663832"/>
    </source>
</evidence>
<evidence type="ECO:0000256" key="15">
    <source>
        <dbReference type="SAM" id="MobiDB-lite"/>
    </source>
</evidence>
<dbReference type="FunFam" id="3.10.110.10:FF:000046">
    <property type="entry name" value="Ubiquitin-conjugating enzyme E2 Z"/>
    <property type="match status" value="1"/>
</dbReference>
<evidence type="ECO:0000256" key="6">
    <source>
        <dbReference type="ARBA" id="ARBA00022703"/>
    </source>
</evidence>
<evidence type="ECO:0000256" key="12">
    <source>
        <dbReference type="ARBA" id="ARBA00041798"/>
    </source>
</evidence>
<evidence type="ECO:0000256" key="9">
    <source>
        <dbReference type="ARBA" id="ARBA00022840"/>
    </source>
</evidence>
<keyword evidence="8" id="KW-0833">Ubl conjugation pathway</keyword>
<evidence type="ECO:0000313" key="18">
    <source>
        <dbReference type="EMBL" id="CAF1663018.1"/>
    </source>
</evidence>
<organism evidence="18 19">
    <name type="scientific">Adineta steineri</name>
    <dbReference type="NCBI Taxonomy" id="433720"/>
    <lineage>
        <taxon>Eukaryota</taxon>
        <taxon>Metazoa</taxon>
        <taxon>Spiralia</taxon>
        <taxon>Gnathifera</taxon>
        <taxon>Rotifera</taxon>
        <taxon>Eurotatoria</taxon>
        <taxon>Bdelloidea</taxon>
        <taxon>Adinetida</taxon>
        <taxon>Adinetidae</taxon>
        <taxon>Adineta</taxon>
    </lineage>
</organism>
<keyword evidence="6" id="KW-0053">Apoptosis</keyword>
<evidence type="ECO:0000259" key="16">
    <source>
        <dbReference type="PROSITE" id="PS50127"/>
    </source>
</evidence>
<feature type="compositionally biased region" description="Acidic residues" evidence="15">
    <location>
        <begin position="351"/>
        <end position="377"/>
    </location>
</feature>
<feature type="compositionally biased region" description="Polar residues" evidence="15">
    <location>
        <begin position="29"/>
        <end position="53"/>
    </location>
</feature>
<feature type="domain" description="UBC core" evidence="16">
    <location>
        <begin position="87"/>
        <end position="241"/>
    </location>
</feature>
<keyword evidence="9" id="KW-0067">ATP-binding</keyword>
<reference evidence="18" key="1">
    <citation type="submission" date="2021-02" db="EMBL/GenBank/DDBJ databases">
        <authorList>
            <person name="Nowell W R."/>
        </authorList>
    </citation>
    <scope>NUCLEOTIDE SEQUENCE</scope>
</reference>
<dbReference type="GO" id="GO:0004869">
    <property type="term" value="F:cysteine-type endopeptidase inhibitor activity"/>
    <property type="evidence" value="ECO:0007669"/>
    <property type="project" value="TreeGrafter"/>
</dbReference>
<evidence type="ECO:0000256" key="14">
    <source>
        <dbReference type="ARBA" id="ARBA00042401"/>
    </source>
</evidence>
<dbReference type="Proteomes" id="UP000663877">
    <property type="component" value="Unassembled WGS sequence"/>
</dbReference>
<dbReference type="GO" id="GO:0005737">
    <property type="term" value="C:cytoplasm"/>
    <property type="evidence" value="ECO:0007669"/>
    <property type="project" value="UniProtKB-SubCell"/>
</dbReference>
<keyword evidence="19" id="KW-1185">Reference proteome</keyword>
<dbReference type="PANTHER" id="PTHR46116:SF26">
    <property type="entry name" value="UBIQUITIN-CONJUGATING ENZYME E2 Z"/>
    <property type="match status" value="1"/>
</dbReference>
<feature type="region of interest" description="Disordered" evidence="15">
    <location>
        <begin position="1"/>
        <end position="69"/>
    </location>
</feature>
<dbReference type="GO" id="GO:0043066">
    <property type="term" value="P:negative regulation of apoptotic process"/>
    <property type="evidence" value="ECO:0007669"/>
    <property type="project" value="TreeGrafter"/>
</dbReference>
<keyword evidence="10" id="KW-0539">Nucleus</keyword>
<dbReference type="InterPro" id="IPR016135">
    <property type="entry name" value="UBQ-conjugating_enzyme/RWD"/>
</dbReference>
<dbReference type="PANTHER" id="PTHR46116">
    <property type="entry name" value="(E3-INDEPENDENT) E2 UBIQUITIN-CONJUGATING ENZYME"/>
    <property type="match status" value="1"/>
</dbReference>
<dbReference type="PROSITE" id="PS50127">
    <property type="entry name" value="UBC_2"/>
    <property type="match status" value="1"/>
</dbReference>
<name>A0A816FL68_9BILA</name>
<dbReference type="AlphaFoldDB" id="A0A816FL68"/>
<evidence type="ECO:0000256" key="1">
    <source>
        <dbReference type="ARBA" id="ARBA00004123"/>
    </source>
</evidence>
<evidence type="ECO:0000256" key="7">
    <source>
        <dbReference type="ARBA" id="ARBA00022741"/>
    </source>
</evidence>
<keyword evidence="5" id="KW-0808">Transferase</keyword>
<dbReference type="GO" id="GO:0061631">
    <property type="term" value="F:ubiquitin conjugating enzyme activity"/>
    <property type="evidence" value="ECO:0007669"/>
    <property type="project" value="UniProtKB-EC"/>
</dbReference>
<dbReference type="Pfam" id="PF00179">
    <property type="entry name" value="UQ_con"/>
    <property type="match status" value="1"/>
</dbReference>
<evidence type="ECO:0000313" key="17">
    <source>
        <dbReference type="EMBL" id="CAF1556025.1"/>
    </source>
</evidence>
<dbReference type="Proteomes" id="UP000663832">
    <property type="component" value="Unassembled WGS sequence"/>
</dbReference>
<evidence type="ECO:0000256" key="3">
    <source>
        <dbReference type="ARBA" id="ARBA00012486"/>
    </source>
</evidence>
<gene>
    <name evidence="17" type="ORF">BJG266_LOCUS46593</name>
    <name evidence="18" type="ORF">QVE165_LOCUS63626</name>
</gene>
<dbReference type="EMBL" id="CAJNOM010005331">
    <property type="protein sequence ID" value="CAF1663018.1"/>
    <property type="molecule type" value="Genomic_DNA"/>
</dbReference>
<evidence type="ECO:0000256" key="5">
    <source>
        <dbReference type="ARBA" id="ARBA00022679"/>
    </source>
</evidence>
<dbReference type="Gene3D" id="3.10.110.10">
    <property type="entry name" value="Ubiquitin Conjugating Enzyme"/>
    <property type="match status" value="1"/>
</dbReference>
<dbReference type="EMBL" id="CAJNOI010004931">
    <property type="protein sequence ID" value="CAF1556025.1"/>
    <property type="molecule type" value="Genomic_DNA"/>
</dbReference>
<proteinExistence type="predicted"/>
<dbReference type="OrthoDB" id="47801at2759"/>
<dbReference type="GO" id="GO:0006915">
    <property type="term" value="P:apoptotic process"/>
    <property type="evidence" value="ECO:0007669"/>
    <property type="project" value="UniProtKB-KW"/>
</dbReference>
<dbReference type="GO" id="GO:0005634">
    <property type="term" value="C:nucleus"/>
    <property type="evidence" value="ECO:0007669"/>
    <property type="project" value="UniProtKB-SubCell"/>
</dbReference>
<dbReference type="SUPFAM" id="SSF54495">
    <property type="entry name" value="UBC-like"/>
    <property type="match status" value="1"/>
</dbReference>
<evidence type="ECO:0000256" key="4">
    <source>
        <dbReference type="ARBA" id="ARBA00022490"/>
    </source>
</evidence>
<dbReference type="EC" id="2.3.2.23" evidence="3"/>
<dbReference type="SMART" id="SM00212">
    <property type="entry name" value="UBCc"/>
    <property type="match status" value="1"/>
</dbReference>
<feature type="compositionally biased region" description="Polar residues" evidence="15">
    <location>
        <begin position="1"/>
        <end position="19"/>
    </location>
</feature>
<evidence type="ECO:0000256" key="13">
    <source>
        <dbReference type="ARBA" id="ARBA00042316"/>
    </source>
</evidence>